<dbReference type="Pfam" id="PF00995">
    <property type="entry name" value="Sec1"/>
    <property type="match status" value="1"/>
</dbReference>
<dbReference type="InterPro" id="IPR043154">
    <property type="entry name" value="Sec-1-like_dom1"/>
</dbReference>
<gene>
    <name evidence="2" type="ORF">BB561_002148</name>
</gene>
<comment type="similarity">
    <text evidence="1">Belongs to the STXBP/unc-18/SEC1 family.</text>
</comment>
<dbReference type="OrthoDB" id="5594939at2759"/>
<dbReference type="PANTHER" id="PTHR11679">
    <property type="entry name" value="VESICLE PROTEIN SORTING-ASSOCIATED"/>
    <property type="match status" value="1"/>
</dbReference>
<proteinExistence type="inferred from homology"/>
<evidence type="ECO:0008006" key="4">
    <source>
        <dbReference type="Google" id="ProtNLM"/>
    </source>
</evidence>
<evidence type="ECO:0000313" key="2">
    <source>
        <dbReference type="EMBL" id="PVU94944.1"/>
    </source>
</evidence>
<name>A0A2T9YRR4_9FUNG</name>
<sequence>MDSLRDRQISSVVQALNLNSSNKENSYEQKSYQNYLNSSYNNTAEDSEDETTWKILIFDEYCRDIVSTLLKVSDLRENGITVHMLLDSPRSKLADVPAVYFVQPTSKNIQQICEV</sequence>
<keyword evidence="3" id="KW-1185">Reference proteome</keyword>
<evidence type="ECO:0000313" key="3">
    <source>
        <dbReference type="Proteomes" id="UP000245383"/>
    </source>
</evidence>
<dbReference type="Gene3D" id="3.40.50.2060">
    <property type="match status" value="1"/>
</dbReference>
<dbReference type="AlphaFoldDB" id="A0A2T9YRR4"/>
<dbReference type="InterPro" id="IPR036045">
    <property type="entry name" value="Sec1-like_sf"/>
</dbReference>
<dbReference type="SUPFAM" id="SSF56815">
    <property type="entry name" value="Sec1/munc18-like (SM) proteins"/>
    <property type="match status" value="1"/>
</dbReference>
<organism evidence="2 3">
    <name type="scientific">Smittium simulii</name>
    <dbReference type="NCBI Taxonomy" id="133385"/>
    <lineage>
        <taxon>Eukaryota</taxon>
        <taxon>Fungi</taxon>
        <taxon>Fungi incertae sedis</taxon>
        <taxon>Zoopagomycota</taxon>
        <taxon>Kickxellomycotina</taxon>
        <taxon>Harpellomycetes</taxon>
        <taxon>Harpellales</taxon>
        <taxon>Legeriomycetaceae</taxon>
        <taxon>Smittium</taxon>
    </lineage>
</organism>
<reference evidence="2 3" key="1">
    <citation type="journal article" date="2018" name="MBio">
        <title>Comparative Genomics Reveals the Core Gene Toolbox for the Fungus-Insect Symbiosis.</title>
        <authorList>
            <person name="Wang Y."/>
            <person name="Stata M."/>
            <person name="Wang W."/>
            <person name="Stajich J.E."/>
            <person name="White M.M."/>
            <person name="Moncalvo J.M."/>
        </authorList>
    </citation>
    <scope>NUCLEOTIDE SEQUENCE [LARGE SCALE GENOMIC DNA]</scope>
    <source>
        <strain evidence="2 3">SWE-8-4</strain>
    </source>
</reference>
<comment type="caution">
    <text evidence="2">The sequence shown here is derived from an EMBL/GenBank/DDBJ whole genome shotgun (WGS) entry which is preliminary data.</text>
</comment>
<dbReference type="InterPro" id="IPR001619">
    <property type="entry name" value="Sec1-like"/>
</dbReference>
<evidence type="ECO:0000256" key="1">
    <source>
        <dbReference type="ARBA" id="ARBA00009884"/>
    </source>
</evidence>
<dbReference type="STRING" id="133385.A0A2T9YRR4"/>
<dbReference type="Proteomes" id="UP000245383">
    <property type="component" value="Unassembled WGS sequence"/>
</dbReference>
<protein>
    <recommendedName>
        <fullName evidence="4">Sec1-like protein</fullName>
    </recommendedName>
</protein>
<accession>A0A2T9YRR4</accession>
<dbReference type="EMBL" id="MBFR01000069">
    <property type="protein sequence ID" value="PVU94944.1"/>
    <property type="molecule type" value="Genomic_DNA"/>
</dbReference>
<dbReference type="GO" id="GO:0016192">
    <property type="term" value="P:vesicle-mediated transport"/>
    <property type="evidence" value="ECO:0007669"/>
    <property type="project" value="InterPro"/>
</dbReference>